<evidence type="ECO:0000256" key="1">
    <source>
        <dbReference type="ARBA" id="ARBA00004651"/>
    </source>
</evidence>
<proteinExistence type="predicted"/>
<dbReference type="GO" id="GO:0005886">
    <property type="term" value="C:plasma membrane"/>
    <property type="evidence" value="ECO:0007669"/>
    <property type="project" value="UniProtKB-SubCell"/>
</dbReference>
<dbReference type="PANTHER" id="PTHR32196:SF71">
    <property type="entry name" value="AUTOINDUCER 2 IMPORT SYSTEM PERMEASE PROTEIN LSRD"/>
    <property type="match status" value="1"/>
</dbReference>
<dbReference type="InterPro" id="IPR001851">
    <property type="entry name" value="ABC_transp_permease"/>
</dbReference>
<feature type="transmembrane region" description="Helical" evidence="9">
    <location>
        <begin position="68"/>
        <end position="86"/>
    </location>
</feature>
<accession>A0A8J8MDG6</accession>
<sequence>MNKSFDVKKFASKNSIYIVLIFLIIVVTIASPKFLTVGNIINLFTTESIKGLLALGVAFCILSKGIDLSLGSIVALSAVVSASLIQNPTYSAQMFKGLDMPIGIGVPVAIVAGILAGTIFGVINGALIAYTKIPPFIATLGSMVVVRGLAMLYTNAYPVPMLKNEFKTVGQGNILGIPNLLIILILFALIAWFLLNHTKFGKNVYAIGGNDVAARVAGIKVKKNIILVYTWSSFCAAVAGVLLAARTGSGIATLGLNYELDAIAAATIGGVSHNGGVGRIGGVIAGILILGVVNNGLLLLGVSPYIQQIVKGLIIVGAVVFDMRKNAKAA</sequence>
<reference evidence="10 11" key="1">
    <citation type="submission" date="2020-07" db="EMBL/GenBank/DDBJ databases">
        <title>Vallitalea guaymasensis genome.</title>
        <authorList>
            <person name="Postec A."/>
        </authorList>
    </citation>
    <scope>NUCLEOTIDE SEQUENCE [LARGE SCALE GENOMIC DNA]</scope>
    <source>
        <strain evidence="10 11">Ra1766G1</strain>
    </source>
</reference>
<gene>
    <name evidence="10" type="ORF">HYG85_18990</name>
</gene>
<feature type="transmembrane region" description="Helical" evidence="9">
    <location>
        <begin position="174"/>
        <end position="195"/>
    </location>
</feature>
<evidence type="ECO:0000256" key="9">
    <source>
        <dbReference type="SAM" id="Phobius"/>
    </source>
</evidence>
<dbReference type="CDD" id="cd06579">
    <property type="entry name" value="TM_PBP1_transp_AraH_like"/>
    <property type="match status" value="1"/>
</dbReference>
<name>A0A8J8MDG6_9FIRM</name>
<feature type="transmembrane region" description="Helical" evidence="9">
    <location>
        <begin position="40"/>
        <end position="61"/>
    </location>
</feature>
<feature type="transmembrane region" description="Helical" evidence="9">
    <location>
        <begin position="106"/>
        <end position="129"/>
    </location>
</feature>
<protein>
    <recommendedName>
        <fullName evidence="8">Autoinducer 2 import system permease protein LsrD</fullName>
    </recommendedName>
</protein>
<dbReference type="Pfam" id="PF02653">
    <property type="entry name" value="BPD_transp_2"/>
    <property type="match status" value="1"/>
</dbReference>
<keyword evidence="2" id="KW-0813">Transport</keyword>
<evidence type="ECO:0000256" key="4">
    <source>
        <dbReference type="ARBA" id="ARBA00022519"/>
    </source>
</evidence>
<organism evidence="10 11">
    <name type="scientific">Vallitalea guaymasensis</name>
    <dbReference type="NCBI Taxonomy" id="1185412"/>
    <lineage>
        <taxon>Bacteria</taxon>
        <taxon>Bacillati</taxon>
        <taxon>Bacillota</taxon>
        <taxon>Clostridia</taxon>
        <taxon>Lachnospirales</taxon>
        <taxon>Vallitaleaceae</taxon>
        <taxon>Vallitalea</taxon>
    </lineage>
</organism>
<evidence type="ECO:0000256" key="6">
    <source>
        <dbReference type="ARBA" id="ARBA00022989"/>
    </source>
</evidence>
<keyword evidence="3" id="KW-1003">Cell membrane</keyword>
<dbReference type="EMBL" id="CP058561">
    <property type="protein sequence ID" value="QUH30891.1"/>
    <property type="molecule type" value="Genomic_DNA"/>
</dbReference>
<keyword evidence="11" id="KW-1185">Reference proteome</keyword>
<dbReference type="RefSeq" id="WP_212691001.1">
    <property type="nucleotide sequence ID" value="NZ_CP058561.1"/>
</dbReference>
<dbReference type="Proteomes" id="UP000677305">
    <property type="component" value="Chromosome"/>
</dbReference>
<keyword evidence="6 9" id="KW-1133">Transmembrane helix</keyword>
<evidence type="ECO:0000313" key="10">
    <source>
        <dbReference type="EMBL" id="QUH30891.1"/>
    </source>
</evidence>
<feature type="transmembrane region" description="Helical" evidence="9">
    <location>
        <begin position="136"/>
        <end position="154"/>
    </location>
</feature>
<feature type="transmembrane region" description="Helical" evidence="9">
    <location>
        <begin position="225"/>
        <end position="245"/>
    </location>
</feature>
<dbReference type="PANTHER" id="PTHR32196">
    <property type="entry name" value="ABC TRANSPORTER PERMEASE PROTEIN YPHD-RELATED-RELATED"/>
    <property type="match status" value="1"/>
</dbReference>
<feature type="transmembrane region" description="Helical" evidence="9">
    <location>
        <begin position="16"/>
        <end position="34"/>
    </location>
</feature>
<evidence type="ECO:0000256" key="7">
    <source>
        <dbReference type="ARBA" id="ARBA00023136"/>
    </source>
</evidence>
<dbReference type="KEGG" id="vgu:HYG85_18990"/>
<evidence type="ECO:0000313" key="11">
    <source>
        <dbReference type="Proteomes" id="UP000677305"/>
    </source>
</evidence>
<evidence type="ECO:0000256" key="8">
    <source>
        <dbReference type="ARBA" id="ARBA00039381"/>
    </source>
</evidence>
<dbReference type="GO" id="GO:0022857">
    <property type="term" value="F:transmembrane transporter activity"/>
    <property type="evidence" value="ECO:0007669"/>
    <property type="project" value="InterPro"/>
</dbReference>
<keyword evidence="7 9" id="KW-0472">Membrane</keyword>
<keyword evidence="4" id="KW-0997">Cell inner membrane</keyword>
<dbReference type="AlphaFoldDB" id="A0A8J8MDG6"/>
<evidence type="ECO:0000256" key="5">
    <source>
        <dbReference type="ARBA" id="ARBA00022692"/>
    </source>
</evidence>
<evidence type="ECO:0000256" key="2">
    <source>
        <dbReference type="ARBA" id="ARBA00022448"/>
    </source>
</evidence>
<keyword evidence="5 9" id="KW-0812">Transmembrane</keyword>
<evidence type="ECO:0000256" key="3">
    <source>
        <dbReference type="ARBA" id="ARBA00022475"/>
    </source>
</evidence>
<comment type="subcellular location">
    <subcellularLocation>
        <location evidence="1">Cell membrane</location>
        <topology evidence="1">Multi-pass membrane protein</topology>
    </subcellularLocation>
</comment>
<feature type="transmembrane region" description="Helical" evidence="9">
    <location>
        <begin position="280"/>
        <end position="302"/>
    </location>
</feature>